<organism evidence="1">
    <name type="scientific">Lotus japonicus</name>
    <name type="common">Lotus corniculatus var. japonicus</name>
    <dbReference type="NCBI Taxonomy" id="34305"/>
    <lineage>
        <taxon>Eukaryota</taxon>
        <taxon>Viridiplantae</taxon>
        <taxon>Streptophyta</taxon>
        <taxon>Embryophyta</taxon>
        <taxon>Tracheophyta</taxon>
        <taxon>Spermatophyta</taxon>
        <taxon>Magnoliopsida</taxon>
        <taxon>eudicotyledons</taxon>
        <taxon>Gunneridae</taxon>
        <taxon>Pentapetalae</taxon>
        <taxon>rosids</taxon>
        <taxon>fabids</taxon>
        <taxon>Fabales</taxon>
        <taxon>Fabaceae</taxon>
        <taxon>Papilionoideae</taxon>
        <taxon>50 kb inversion clade</taxon>
        <taxon>NPAAA clade</taxon>
        <taxon>Hologalegina</taxon>
        <taxon>robinioid clade</taxon>
        <taxon>Loteae</taxon>
        <taxon>Lotus</taxon>
    </lineage>
</organism>
<sequence length="61" mass="7365">MQGNKIIFIRAISKFRKTFKFQIFFWVALTNWRLACITRNELEFYILTCFSFISVMEFTGP</sequence>
<protein>
    <submittedName>
        <fullName evidence="1">Uncharacterized protein</fullName>
    </submittedName>
</protein>
<proteinExistence type="evidence at transcript level"/>
<accession>I3S5G3</accession>
<name>I3S5G3_LOTJA</name>
<reference evidence="1" key="1">
    <citation type="submission" date="2012-05" db="EMBL/GenBank/DDBJ databases">
        <authorList>
            <person name="Krishnakumar V."/>
            <person name="Cheung F."/>
            <person name="Xiao Y."/>
            <person name="Chan A."/>
            <person name="Moskal W.A."/>
            <person name="Town C.D."/>
        </authorList>
    </citation>
    <scope>NUCLEOTIDE SEQUENCE</scope>
</reference>
<evidence type="ECO:0000313" key="1">
    <source>
        <dbReference type="EMBL" id="AFK35505.1"/>
    </source>
</evidence>
<dbReference type="AlphaFoldDB" id="I3S5G3"/>
<dbReference type="EMBL" id="BT135710">
    <property type="protein sequence ID" value="AFK35505.1"/>
    <property type="molecule type" value="mRNA"/>
</dbReference>